<evidence type="ECO:0000256" key="6">
    <source>
        <dbReference type="PIRSR" id="PIRSR006806-1"/>
    </source>
</evidence>
<comment type="catalytic activity">
    <reaction evidence="4">
        <text>(6S)-5-formyl-5,6,7,8-tetrahydrofolate + ATP = (6R)-5,10-methenyltetrahydrofolate + ADP + phosphate</text>
        <dbReference type="Rhea" id="RHEA:10488"/>
        <dbReference type="ChEBI" id="CHEBI:30616"/>
        <dbReference type="ChEBI" id="CHEBI:43474"/>
        <dbReference type="ChEBI" id="CHEBI:57455"/>
        <dbReference type="ChEBI" id="CHEBI:57457"/>
        <dbReference type="ChEBI" id="CHEBI:456216"/>
        <dbReference type="EC" id="6.3.3.2"/>
    </reaction>
</comment>
<evidence type="ECO:0000256" key="3">
    <source>
        <dbReference type="ARBA" id="ARBA00022840"/>
    </source>
</evidence>
<feature type="binding site" evidence="6">
    <location>
        <position position="55"/>
    </location>
    <ligand>
        <name>substrate</name>
    </ligand>
</feature>
<dbReference type="InterPro" id="IPR024185">
    <property type="entry name" value="FTHF_cligase-like_sf"/>
</dbReference>
<evidence type="ECO:0000256" key="5">
    <source>
        <dbReference type="ARBA" id="ARBA00038966"/>
    </source>
</evidence>
<dbReference type="OrthoDB" id="2015992at2759"/>
<dbReference type="GO" id="GO:0005739">
    <property type="term" value="C:mitochondrion"/>
    <property type="evidence" value="ECO:0007669"/>
    <property type="project" value="TreeGrafter"/>
</dbReference>
<dbReference type="GO" id="GO:0005524">
    <property type="term" value="F:ATP binding"/>
    <property type="evidence" value="ECO:0007669"/>
    <property type="project" value="UniProtKB-KW"/>
</dbReference>
<dbReference type="GO" id="GO:0030272">
    <property type="term" value="F:5-formyltetrahydrofolate cyclo-ligase activity"/>
    <property type="evidence" value="ECO:0007669"/>
    <property type="project" value="UniProtKB-EC"/>
</dbReference>
<dbReference type="GO" id="GO:0035999">
    <property type="term" value="P:tetrahydrofolate interconversion"/>
    <property type="evidence" value="ECO:0007669"/>
    <property type="project" value="TreeGrafter"/>
</dbReference>
<organism evidence="7 8">
    <name type="scientific">Aspergillus leporis</name>
    <dbReference type="NCBI Taxonomy" id="41062"/>
    <lineage>
        <taxon>Eukaryota</taxon>
        <taxon>Fungi</taxon>
        <taxon>Dikarya</taxon>
        <taxon>Ascomycota</taxon>
        <taxon>Pezizomycotina</taxon>
        <taxon>Eurotiomycetes</taxon>
        <taxon>Eurotiomycetidae</taxon>
        <taxon>Eurotiales</taxon>
        <taxon>Aspergillaceae</taxon>
        <taxon>Aspergillus</taxon>
        <taxon>Aspergillus subgen. Circumdati</taxon>
    </lineage>
</organism>
<feature type="binding site" evidence="6">
    <location>
        <position position="61"/>
    </location>
    <ligand>
        <name>substrate</name>
    </ligand>
</feature>
<dbReference type="SUPFAM" id="SSF100950">
    <property type="entry name" value="NagB/RpiA/CoA transferase-like"/>
    <property type="match status" value="1"/>
</dbReference>
<evidence type="ECO:0000313" key="8">
    <source>
        <dbReference type="Proteomes" id="UP000326565"/>
    </source>
</evidence>
<evidence type="ECO:0000256" key="2">
    <source>
        <dbReference type="ARBA" id="ARBA00022741"/>
    </source>
</evidence>
<dbReference type="AlphaFoldDB" id="A0A5N5WRH1"/>
<keyword evidence="2 6" id="KW-0547">Nucleotide-binding</keyword>
<dbReference type="PANTHER" id="PTHR23407:SF1">
    <property type="entry name" value="5-FORMYLTETRAHYDROFOLATE CYCLO-LIGASE"/>
    <property type="match status" value="1"/>
</dbReference>
<reference evidence="7 8" key="1">
    <citation type="submission" date="2019-04" db="EMBL/GenBank/DDBJ databases">
        <title>Friends and foes A comparative genomics study of 23 Aspergillus species from section Flavi.</title>
        <authorList>
            <consortium name="DOE Joint Genome Institute"/>
            <person name="Kjaerbolling I."/>
            <person name="Vesth T."/>
            <person name="Frisvad J.C."/>
            <person name="Nybo J.L."/>
            <person name="Theobald S."/>
            <person name="Kildgaard S."/>
            <person name="Isbrandt T."/>
            <person name="Kuo A."/>
            <person name="Sato A."/>
            <person name="Lyhne E.K."/>
            <person name="Kogle M.E."/>
            <person name="Wiebenga A."/>
            <person name="Kun R.S."/>
            <person name="Lubbers R.J."/>
            <person name="Makela M.R."/>
            <person name="Barry K."/>
            <person name="Chovatia M."/>
            <person name="Clum A."/>
            <person name="Daum C."/>
            <person name="Haridas S."/>
            <person name="He G."/>
            <person name="LaButti K."/>
            <person name="Lipzen A."/>
            <person name="Mondo S."/>
            <person name="Riley R."/>
            <person name="Salamov A."/>
            <person name="Simmons B.A."/>
            <person name="Magnuson J.K."/>
            <person name="Henrissat B."/>
            <person name="Mortensen U.H."/>
            <person name="Larsen T.O."/>
            <person name="Devries R.P."/>
            <person name="Grigoriev I.V."/>
            <person name="Machida M."/>
            <person name="Baker S.E."/>
            <person name="Andersen M.R."/>
        </authorList>
    </citation>
    <scope>NUCLEOTIDE SEQUENCE [LARGE SCALE GENOMIC DNA]</scope>
    <source>
        <strain evidence="7 8">CBS 151.66</strain>
    </source>
</reference>
<dbReference type="GO" id="GO:0009396">
    <property type="term" value="P:folic acid-containing compound biosynthetic process"/>
    <property type="evidence" value="ECO:0007669"/>
    <property type="project" value="TreeGrafter"/>
</dbReference>
<dbReference type="Gene3D" id="3.40.50.10420">
    <property type="entry name" value="NagB/RpiA/CoA transferase-like"/>
    <property type="match status" value="1"/>
</dbReference>
<protein>
    <recommendedName>
        <fullName evidence="5">5-formyltetrahydrofolate cyclo-ligase</fullName>
        <ecNumber evidence="5">6.3.3.2</ecNumber>
    </recommendedName>
</protein>
<dbReference type="PANTHER" id="PTHR23407">
    <property type="entry name" value="ATPASE INHIBITOR/5-FORMYLTETRAHYDROFOLATE CYCLO-LIGASE"/>
    <property type="match status" value="1"/>
</dbReference>
<keyword evidence="3 6" id="KW-0067">ATP-binding</keyword>
<dbReference type="FunFam" id="3.40.50.10420:FF:000007">
    <property type="entry name" value="5-formyltetrahydrofolate cyclo-ligase"/>
    <property type="match status" value="1"/>
</dbReference>
<feature type="binding site" evidence="6">
    <location>
        <begin position="9"/>
        <end position="13"/>
    </location>
    <ligand>
        <name>ATP</name>
        <dbReference type="ChEBI" id="CHEBI:30616"/>
    </ligand>
</feature>
<dbReference type="Proteomes" id="UP000326565">
    <property type="component" value="Unassembled WGS sequence"/>
</dbReference>
<dbReference type="InterPro" id="IPR002698">
    <property type="entry name" value="FTHF_cligase"/>
</dbReference>
<dbReference type="PIRSF" id="PIRSF006806">
    <property type="entry name" value="FTHF_cligase"/>
    <property type="match status" value="1"/>
</dbReference>
<dbReference type="EMBL" id="ML732287">
    <property type="protein sequence ID" value="KAB8070939.1"/>
    <property type="molecule type" value="Genomic_DNA"/>
</dbReference>
<gene>
    <name evidence="7" type="ORF">BDV29DRAFT_193668</name>
</gene>
<feature type="binding site" evidence="6">
    <location>
        <begin position="171"/>
        <end position="179"/>
    </location>
    <ligand>
        <name>ATP</name>
        <dbReference type="ChEBI" id="CHEBI:30616"/>
    </ligand>
</feature>
<comment type="similarity">
    <text evidence="1">Belongs to the 5-formyltetrahydrofolate cyclo-ligase family.</text>
</comment>
<evidence type="ECO:0000256" key="4">
    <source>
        <dbReference type="ARBA" id="ARBA00036539"/>
    </source>
</evidence>
<evidence type="ECO:0000256" key="1">
    <source>
        <dbReference type="ARBA" id="ARBA00010638"/>
    </source>
</evidence>
<proteinExistence type="inferred from homology"/>
<dbReference type="Pfam" id="PF01812">
    <property type="entry name" value="5-FTHF_cyc-lig"/>
    <property type="match status" value="1"/>
</dbReference>
<dbReference type="EC" id="6.3.3.2" evidence="5"/>
<name>A0A5N5WRH1_9EURO</name>
<evidence type="ECO:0000313" key="7">
    <source>
        <dbReference type="EMBL" id="KAB8070939.1"/>
    </source>
</evidence>
<accession>A0A5N5WRH1</accession>
<keyword evidence="7" id="KW-0436">Ligase</keyword>
<keyword evidence="8" id="KW-1185">Reference proteome</keyword>
<sequence>MMAGLQTVKKDLRRKMRDVLQKIPADSITNQSRVATSRLFSLTEYQNAKRIGVYLSMPSGELSTTAIVQDALMNGKEVFIPYIHNVELSSAQQRTSIMDMLALESMEEFNSLTPDKWGIPSLAKTQVAKKTNCFGGIGVPSAASELSTSKGEHGLDLIVMPGMAFDPDFRRLGHGKGYYDHFLTRYSKEVESKTTTPRMPLLVALSLKEQILPPTEQIPVANHDWPVDVLIVGDDRCFVRHH</sequence>
<dbReference type="InterPro" id="IPR037171">
    <property type="entry name" value="NagB/RpiA_transferase-like"/>
</dbReference>